<accession>E9HKR9</accession>
<feature type="chain" id="PRO_5003238433" evidence="1">
    <location>
        <begin position="17"/>
        <end position="199"/>
    </location>
</feature>
<dbReference type="EMBL" id="GL732671">
    <property type="protein sequence ID" value="EFX67668.1"/>
    <property type="molecule type" value="Genomic_DNA"/>
</dbReference>
<proteinExistence type="predicted"/>
<name>E9HKR9_DAPPU</name>
<keyword evidence="3" id="KW-1185">Reference proteome</keyword>
<dbReference type="KEGG" id="dpx:DAPPUDRAFT_261239"/>
<sequence>MVFPLFCAVLKATAYADDVSLIGTTPEQLQFILDAMLMAAKLGLRLNVRYNSAYMKTYRKLFNARKVEACKFMPTIPSTIPNQNIKCIVNGNYLYDHNVPDGVVFTSSDDVRYKNRPLEGYIVNFQGNQPQISYFNGRSDEGSPSAAPVVLDGLVVTHGVNGGPSVEDTPLFLDGLTFKYRDVRPKGPTTYATPRHSDM</sequence>
<reference evidence="2 3" key="1">
    <citation type="journal article" date="2011" name="Science">
        <title>The ecoresponsive genome of Daphnia pulex.</title>
        <authorList>
            <person name="Colbourne J.K."/>
            <person name="Pfrender M.E."/>
            <person name="Gilbert D."/>
            <person name="Thomas W.K."/>
            <person name="Tucker A."/>
            <person name="Oakley T.H."/>
            <person name="Tokishita S."/>
            <person name="Aerts A."/>
            <person name="Arnold G.J."/>
            <person name="Basu M.K."/>
            <person name="Bauer D.J."/>
            <person name="Caceres C.E."/>
            <person name="Carmel L."/>
            <person name="Casola C."/>
            <person name="Choi J.H."/>
            <person name="Detter J.C."/>
            <person name="Dong Q."/>
            <person name="Dusheyko S."/>
            <person name="Eads B.D."/>
            <person name="Frohlich T."/>
            <person name="Geiler-Samerotte K.A."/>
            <person name="Gerlach D."/>
            <person name="Hatcher P."/>
            <person name="Jogdeo S."/>
            <person name="Krijgsveld J."/>
            <person name="Kriventseva E.V."/>
            <person name="Kultz D."/>
            <person name="Laforsch C."/>
            <person name="Lindquist E."/>
            <person name="Lopez J."/>
            <person name="Manak J.R."/>
            <person name="Muller J."/>
            <person name="Pangilinan J."/>
            <person name="Patwardhan R.P."/>
            <person name="Pitluck S."/>
            <person name="Pritham E.J."/>
            <person name="Rechtsteiner A."/>
            <person name="Rho M."/>
            <person name="Rogozin I.B."/>
            <person name="Sakarya O."/>
            <person name="Salamov A."/>
            <person name="Schaack S."/>
            <person name="Shapiro H."/>
            <person name="Shiga Y."/>
            <person name="Skalitzky C."/>
            <person name="Smith Z."/>
            <person name="Souvorov A."/>
            <person name="Sung W."/>
            <person name="Tang Z."/>
            <person name="Tsuchiya D."/>
            <person name="Tu H."/>
            <person name="Vos H."/>
            <person name="Wang M."/>
            <person name="Wolf Y.I."/>
            <person name="Yamagata H."/>
            <person name="Yamada T."/>
            <person name="Ye Y."/>
            <person name="Shaw J.R."/>
            <person name="Andrews J."/>
            <person name="Crease T.J."/>
            <person name="Tang H."/>
            <person name="Lucas S.M."/>
            <person name="Robertson H.M."/>
            <person name="Bork P."/>
            <person name="Koonin E.V."/>
            <person name="Zdobnov E.M."/>
            <person name="Grigoriev I.V."/>
            <person name="Lynch M."/>
            <person name="Boore J.L."/>
        </authorList>
    </citation>
    <scope>NUCLEOTIDE SEQUENCE [LARGE SCALE GENOMIC DNA]</scope>
</reference>
<evidence type="ECO:0000313" key="3">
    <source>
        <dbReference type="Proteomes" id="UP000000305"/>
    </source>
</evidence>
<evidence type="ECO:0000313" key="2">
    <source>
        <dbReference type="EMBL" id="EFX67668.1"/>
    </source>
</evidence>
<keyword evidence="1" id="KW-0732">Signal</keyword>
<dbReference type="AlphaFoldDB" id="E9HKR9"/>
<dbReference type="PhylomeDB" id="E9HKR9"/>
<protein>
    <submittedName>
        <fullName evidence="2">Uncharacterized protein</fullName>
    </submittedName>
</protein>
<gene>
    <name evidence="2" type="ORF">DAPPUDRAFT_261239</name>
</gene>
<dbReference type="InParanoid" id="E9HKR9"/>
<organism evidence="2 3">
    <name type="scientific">Daphnia pulex</name>
    <name type="common">Water flea</name>
    <dbReference type="NCBI Taxonomy" id="6669"/>
    <lineage>
        <taxon>Eukaryota</taxon>
        <taxon>Metazoa</taxon>
        <taxon>Ecdysozoa</taxon>
        <taxon>Arthropoda</taxon>
        <taxon>Crustacea</taxon>
        <taxon>Branchiopoda</taxon>
        <taxon>Diplostraca</taxon>
        <taxon>Cladocera</taxon>
        <taxon>Anomopoda</taxon>
        <taxon>Daphniidae</taxon>
        <taxon>Daphnia</taxon>
    </lineage>
</organism>
<feature type="signal peptide" evidence="1">
    <location>
        <begin position="1"/>
        <end position="16"/>
    </location>
</feature>
<dbReference type="Proteomes" id="UP000000305">
    <property type="component" value="Unassembled WGS sequence"/>
</dbReference>
<evidence type="ECO:0000256" key="1">
    <source>
        <dbReference type="SAM" id="SignalP"/>
    </source>
</evidence>
<dbReference type="HOGENOM" id="CLU_1373465_0_0_1"/>